<dbReference type="OrthoDB" id="9802667at2"/>
<dbReference type="CDD" id="cd00452">
    <property type="entry name" value="KDPG_aldolase"/>
    <property type="match status" value="1"/>
</dbReference>
<dbReference type="Pfam" id="PF01081">
    <property type="entry name" value="Aldolase"/>
    <property type="match status" value="1"/>
</dbReference>
<dbReference type="InterPro" id="IPR000887">
    <property type="entry name" value="Aldlse_KDPG_KHG"/>
</dbReference>
<proteinExistence type="inferred from homology"/>
<dbReference type="Gene3D" id="3.20.20.70">
    <property type="entry name" value="Aldolase class I"/>
    <property type="match status" value="1"/>
</dbReference>
<dbReference type="InterPro" id="IPR031338">
    <property type="entry name" value="KDPG/KHG_AS_2"/>
</dbReference>
<evidence type="ECO:0000313" key="7">
    <source>
        <dbReference type="Proteomes" id="UP000293331"/>
    </source>
</evidence>
<evidence type="ECO:0000256" key="3">
    <source>
        <dbReference type="ARBA" id="ARBA00011233"/>
    </source>
</evidence>
<evidence type="ECO:0000256" key="2">
    <source>
        <dbReference type="ARBA" id="ARBA00006906"/>
    </source>
</evidence>
<gene>
    <name evidence="6" type="ORF">EWM62_09600</name>
</gene>
<evidence type="ECO:0000256" key="4">
    <source>
        <dbReference type="ARBA" id="ARBA00023239"/>
    </source>
</evidence>
<reference evidence="6 7" key="1">
    <citation type="submission" date="2019-02" db="EMBL/GenBank/DDBJ databases">
        <title>Bacterial novel species Mucilaginibacter sp. 17JY9-4 isolated from soil.</title>
        <authorList>
            <person name="Jung H.-Y."/>
        </authorList>
    </citation>
    <scope>NUCLEOTIDE SEQUENCE [LARGE SCALE GENOMIC DNA]</scope>
    <source>
        <strain evidence="6 7">17JY9-4</strain>
    </source>
</reference>
<dbReference type="GO" id="GO:0016829">
    <property type="term" value="F:lyase activity"/>
    <property type="evidence" value="ECO:0007669"/>
    <property type="project" value="UniProtKB-KW"/>
</dbReference>
<evidence type="ECO:0000256" key="1">
    <source>
        <dbReference type="ARBA" id="ARBA00004761"/>
    </source>
</evidence>
<comment type="similarity">
    <text evidence="2">Belongs to the KHG/KDPG aldolase family.</text>
</comment>
<dbReference type="EMBL" id="SEWG01000003">
    <property type="protein sequence ID" value="RYU90884.1"/>
    <property type="molecule type" value="Genomic_DNA"/>
</dbReference>
<evidence type="ECO:0000313" key="6">
    <source>
        <dbReference type="EMBL" id="RYU90884.1"/>
    </source>
</evidence>
<name>A0A4Q5LMA1_9SPHI</name>
<dbReference type="SUPFAM" id="SSF51569">
    <property type="entry name" value="Aldolase"/>
    <property type="match status" value="1"/>
</dbReference>
<protein>
    <submittedName>
        <fullName evidence="6">Bifunctional 4-hydroxy-2-oxoglutarate aldolase/2-dehydro-3-deoxy-phosphogluconate aldolase</fullName>
    </submittedName>
</protein>
<evidence type="ECO:0000256" key="5">
    <source>
        <dbReference type="ARBA" id="ARBA00023277"/>
    </source>
</evidence>
<dbReference type="AlphaFoldDB" id="A0A4Q5LMA1"/>
<dbReference type="PANTHER" id="PTHR30246:SF1">
    <property type="entry name" value="2-DEHYDRO-3-DEOXY-6-PHOSPHOGALACTONATE ALDOLASE-RELATED"/>
    <property type="match status" value="1"/>
</dbReference>
<keyword evidence="5" id="KW-0119">Carbohydrate metabolism</keyword>
<keyword evidence="7" id="KW-1185">Reference proteome</keyword>
<dbReference type="PROSITE" id="PS00160">
    <property type="entry name" value="ALDOLASE_KDPG_KHG_2"/>
    <property type="match status" value="1"/>
</dbReference>
<dbReference type="InterPro" id="IPR013785">
    <property type="entry name" value="Aldolase_TIM"/>
</dbReference>
<organism evidence="6 7">
    <name type="scientific">Mucilaginibacter terrigena</name>
    <dbReference type="NCBI Taxonomy" id="2492395"/>
    <lineage>
        <taxon>Bacteria</taxon>
        <taxon>Pseudomonadati</taxon>
        <taxon>Bacteroidota</taxon>
        <taxon>Sphingobacteriia</taxon>
        <taxon>Sphingobacteriales</taxon>
        <taxon>Sphingobacteriaceae</taxon>
        <taxon>Mucilaginibacter</taxon>
    </lineage>
</organism>
<accession>A0A4Q5LMA1</accession>
<dbReference type="PANTHER" id="PTHR30246">
    <property type="entry name" value="2-KETO-3-DEOXY-6-PHOSPHOGLUCONATE ALDOLASE"/>
    <property type="match status" value="1"/>
</dbReference>
<comment type="caution">
    <text evidence="6">The sequence shown here is derived from an EMBL/GenBank/DDBJ whole genome shotgun (WGS) entry which is preliminary data.</text>
</comment>
<comment type="subunit">
    <text evidence="3">Homotrimer.</text>
</comment>
<dbReference type="Proteomes" id="UP000293331">
    <property type="component" value="Unassembled WGS sequence"/>
</dbReference>
<sequence length="215" mass="23059">MTKSEIQDSITGQGLLPLYYNESGDVSLAITQTLYKAGIRAIEYTNRGPAALDNFKALKKAQLPGLLLGIGTIKSAEEAEQFVDAGADFLISPLVNQKVAGIAAKNNLLWVPGCMTPTEIYEAQELGAKLVKLFPANVLGPAFVSAVKELFPGLQMMPTGGVEMSQENITGWFNAGVSAVGMGSKLITKSILQNKAYDQLYTETLRALQFVQAAR</sequence>
<dbReference type="RefSeq" id="WP_129876433.1">
    <property type="nucleotide sequence ID" value="NZ_SEWG01000003.1"/>
</dbReference>
<keyword evidence="4" id="KW-0456">Lyase</keyword>
<comment type="pathway">
    <text evidence="1">Carbohydrate acid metabolism.</text>
</comment>